<dbReference type="NCBIfam" id="TIGR03033">
    <property type="entry name" value="phage_rel_nuc"/>
    <property type="match status" value="1"/>
</dbReference>
<evidence type="ECO:0000313" key="4">
    <source>
        <dbReference type="Proteomes" id="UP001500920"/>
    </source>
</evidence>
<dbReference type="Gene3D" id="3.90.320.10">
    <property type="match status" value="1"/>
</dbReference>
<accession>A0ABP7ERT1</accession>
<proteinExistence type="predicted"/>
<evidence type="ECO:0000256" key="1">
    <source>
        <dbReference type="SAM" id="Coils"/>
    </source>
</evidence>
<feature type="domain" description="YqaJ viral recombinase" evidence="2">
    <location>
        <begin position="14"/>
        <end position="149"/>
    </location>
</feature>
<keyword evidence="4" id="KW-1185">Reference proteome</keyword>
<dbReference type="InterPro" id="IPR011604">
    <property type="entry name" value="PDDEXK-like_dom_sf"/>
</dbReference>
<dbReference type="InterPro" id="IPR011335">
    <property type="entry name" value="Restrct_endonuc-II-like"/>
</dbReference>
<dbReference type="SUPFAM" id="SSF52980">
    <property type="entry name" value="Restriction endonuclease-like"/>
    <property type="match status" value="1"/>
</dbReference>
<gene>
    <name evidence="3" type="ORF">GCM10022378_11280</name>
</gene>
<feature type="coiled-coil region" evidence="1">
    <location>
        <begin position="225"/>
        <end position="252"/>
    </location>
</feature>
<dbReference type="RefSeq" id="WP_344702282.1">
    <property type="nucleotide sequence ID" value="NZ_BAABCK010000021.1"/>
</dbReference>
<name>A0ABP7ERT1_9STAP</name>
<organism evidence="3 4">
    <name type="scientific">Salinicoccus jeotgali</name>
    <dbReference type="NCBI Taxonomy" id="381634"/>
    <lineage>
        <taxon>Bacteria</taxon>
        <taxon>Bacillati</taxon>
        <taxon>Bacillota</taxon>
        <taxon>Bacilli</taxon>
        <taxon>Bacillales</taxon>
        <taxon>Staphylococcaceae</taxon>
        <taxon>Salinicoccus</taxon>
    </lineage>
</organism>
<sequence>MVQPINIKQLTHEEWLQHRQTGIGGSDAGTILGVNKWKSKTQLFFEKTNPELRQGIDNEYIYWGHVLEDIVAKEFENRTGKRVRRDNRMLRHPEHDFMLANMDRVVVGEKALLECKTTSQYNKDQWEGDDIPAQYLCQVQHYMAVTGYEKAYIAVLCGGNTYIWKEIDRDEELIDIIIEAEKDFWENHVQAGVIPEIDGSDATSAFINHMYQDIDDEEVALSDDADTLLKAIEACKRDIKETKELQSKYENQLKDQLGHNVAGKTSNFLVSWKPQTRRTIDKKALEEKYGKDTLDAFHKETTFRKLAIKEIKEEE</sequence>
<dbReference type="Proteomes" id="UP001500920">
    <property type="component" value="Unassembled WGS sequence"/>
</dbReference>
<dbReference type="InterPro" id="IPR017482">
    <property type="entry name" value="Lambda-type_endonuclease"/>
</dbReference>
<comment type="caution">
    <text evidence="3">The sequence shown here is derived from an EMBL/GenBank/DDBJ whole genome shotgun (WGS) entry which is preliminary data.</text>
</comment>
<dbReference type="Pfam" id="PF09588">
    <property type="entry name" value="YqaJ"/>
    <property type="match status" value="1"/>
</dbReference>
<dbReference type="PANTHER" id="PTHR46609">
    <property type="entry name" value="EXONUCLEASE, PHAGE-TYPE/RECB, C-TERMINAL DOMAIN-CONTAINING PROTEIN"/>
    <property type="match status" value="1"/>
</dbReference>
<dbReference type="InterPro" id="IPR019080">
    <property type="entry name" value="YqaJ_viral_recombinase"/>
</dbReference>
<dbReference type="EMBL" id="BAABCK010000021">
    <property type="protein sequence ID" value="GAA3722968.1"/>
    <property type="molecule type" value="Genomic_DNA"/>
</dbReference>
<evidence type="ECO:0000313" key="3">
    <source>
        <dbReference type="EMBL" id="GAA3722968.1"/>
    </source>
</evidence>
<protein>
    <submittedName>
        <fullName evidence="3">YqaJ viral recombinase family protein</fullName>
    </submittedName>
</protein>
<dbReference type="PANTHER" id="PTHR46609:SF6">
    <property type="entry name" value="EXONUCLEASE, PHAGE-TYPE_RECB, C-TERMINAL DOMAIN-CONTAINING PROTEIN-RELATED"/>
    <property type="match status" value="1"/>
</dbReference>
<reference evidence="4" key="1">
    <citation type="journal article" date="2019" name="Int. J. Syst. Evol. Microbiol.">
        <title>The Global Catalogue of Microorganisms (GCM) 10K type strain sequencing project: providing services to taxonomists for standard genome sequencing and annotation.</title>
        <authorList>
            <consortium name="The Broad Institute Genomics Platform"/>
            <consortium name="The Broad Institute Genome Sequencing Center for Infectious Disease"/>
            <person name="Wu L."/>
            <person name="Ma J."/>
        </authorList>
    </citation>
    <scope>NUCLEOTIDE SEQUENCE [LARGE SCALE GENOMIC DNA]</scope>
    <source>
        <strain evidence="4">JCM 16981</strain>
    </source>
</reference>
<evidence type="ECO:0000259" key="2">
    <source>
        <dbReference type="Pfam" id="PF09588"/>
    </source>
</evidence>
<keyword evidence="1" id="KW-0175">Coiled coil</keyword>
<dbReference type="InterPro" id="IPR051703">
    <property type="entry name" value="NF-kappa-B_Signaling_Reg"/>
</dbReference>